<dbReference type="STRING" id="192904.SAMN04488514_102110"/>
<evidence type="ECO:0000313" key="2">
    <source>
        <dbReference type="Proteomes" id="UP000199440"/>
    </source>
</evidence>
<gene>
    <name evidence="1" type="ORF">SAMN04488514_102110</name>
</gene>
<dbReference type="RefSeq" id="WP_089886460.1">
    <property type="nucleotide sequence ID" value="NZ_FNGV01000002.1"/>
</dbReference>
<dbReference type="Gene3D" id="3.20.160.10">
    <property type="entry name" value="vpa0580 domain like"/>
    <property type="match status" value="1"/>
</dbReference>
<dbReference type="OrthoDB" id="9790826at2"/>
<sequence>MKLETFEKKIKETPALVTFSETMAVIDENYIFEPTAFTNGNLQNESGQNSGSCKLLAFAKRQAFTKEETLVCFGGYYFDDVLNNSTGTDHQNIRNFMRTGFEGLTFEKNPLKER</sequence>
<dbReference type="InterPro" id="IPR038604">
    <property type="entry name" value="HopJ_sf"/>
</dbReference>
<evidence type="ECO:0000313" key="1">
    <source>
        <dbReference type="EMBL" id="SDL62557.1"/>
    </source>
</evidence>
<dbReference type="EMBL" id="FNGV01000002">
    <property type="protein sequence ID" value="SDL62557.1"/>
    <property type="molecule type" value="Genomic_DNA"/>
</dbReference>
<dbReference type="InterPro" id="IPR014984">
    <property type="entry name" value="HopJ"/>
</dbReference>
<keyword evidence="2" id="KW-1185">Reference proteome</keyword>
<reference evidence="1 2" key="1">
    <citation type="submission" date="2016-10" db="EMBL/GenBank/DDBJ databases">
        <authorList>
            <person name="de Groot N.N."/>
        </authorList>
    </citation>
    <scope>NUCLEOTIDE SEQUENCE [LARGE SCALE GENOMIC DNA]</scope>
    <source>
        <strain evidence="1 2">DSM 19886</strain>
    </source>
</reference>
<protein>
    <submittedName>
        <fullName evidence="1">HopJ type III effector protein</fullName>
    </submittedName>
</protein>
<name>A0A1G9LLD3_9FLAO</name>
<organism evidence="1 2">
    <name type="scientific">Kriegella aquimaris</name>
    <dbReference type="NCBI Taxonomy" id="192904"/>
    <lineage>
        <taxon>Bacteria</taxon>
        <taxon>Pseudomonadati</taxon>
        <taxon>Bacteroidota</taxon>
        <taxon>Flavobacteriia</taxon>
        <taxon>Flavobacteriales</taxon>
        <taxon>Flavobacteriaceae</taxon>
        <taxon>Kriegella</taxon>
    </lineage>
</organism>
<dbReference type="AlphaFoldDB" id="A0A1G9LLD3"/>
<accession>A0A1G9LLD3</accession>
<dbReference type="Pfam" id="PF08888">
    <property type="entry name" value="HopJ"/>
    <property type="match status" value="1"/>
</dbReference>
<proteinExistence type="predicted"/>
<dbReference type="Proteomes" id="UP000199440">
    <property type="component" value="Unassembled WGS sequence"/>
</dbReference>